<dbReference type="EMBL" id="RZNY01000003">
    <property type="protein sequence ID" value="RUT47773.1"/>
    <property type="molecule type" value="Genomic_DNA"/>
</dbReference>
<evidence type="ECO:0000256" key="1">
    <source>
        <dbReference type="ARBA" id="ARBA00010443"/>
    </source>
</evidence>
<comment type="caution">
    <text evidence="5">The sequence shown here is derived from an EMBL/GenBank/DDBJ whole genome shotgun (WGS) entry which is preliminary data.</text>
</comment>
<keyword evidence="5" id="KW-0808">Transferase</keyword>
<protein>
    <submittedName>
        <fullName evidence="5">Glucose-1-phosphate adenylyltransferase subunit GlgD</fullName>
        <ecNumber evidence="5">2.7.7.27</ecNumber>
    </submittedName>
</protein>
<keyword evidence="2" id="KW-0320">Glycogen biosynthesis</keyword>
<evidence type="ECO:0000256" key="2">
    <source>
        <dbReference type="ARBA" id="ARBA00023056"/>
    </source>
</evidence>
<dbReference type="PANTHER" id="PTHR43523:SF6">
    <property type="entry name" value="GLYCOGEN BIOSYNTHESIS PROTEIN GLGD"/>
    <property type="match status" value="1"/>
</dbReference>
<evidence type="ECO:0000259" key="4">
    <source>
        <dbReference type="Pfam" id="PF24894"/>
    </source>
</evidence>
<dbReference type="SUPFAM" id="SSF53448">
    <property type="entry name" value="Nucleotide-diphospho-sugar transferases"/>
    <property type="match status" value="1"/>
</dbReference>
<accession>A0A3S1BUH8</accession>
<dbReference type="InterPro" id="IPR005835">
    <property type="entry name" value="NTP_transferase_dom"/>
</dbReference>
<dbReference type="OrthoDB" id="9801810at2"/>
<keyword evidence="6" id="KW-1185">Reference proteome</keyword>
<dbReference type="CDD" id="cd02508">
    <property type="entry name" value="ADP_Glucose_PP"/>
    <property type="match status" value="1"/>
</dbReference>
<feature type="domain" description="Nucleotidyl transferase" evidence="3">
    <location>
        <begin position="17"/>
        <end position="221"/>
    </location>
</feature>
<dbReference type="Pfam" id="PF24894">
    <property type="entry name" value="Hexapep_GlmU"/>
    <property type="match status" value="1"/>
</dbReference>
<dbReference type="GO" id="GO:0008878">
    <property type="term" value="F:glucose-1-phosphate adenylyltransferase activity"/>
    <property type="evidence" value="ECO:0007669"/>
    <property type="project" value="UniProtKB-EC"/>
</dbReference>
<dbReference type="PANTHER" id="PTHR43523">
    <property type="entry name" value="GLUCOSE-1-PHOSPHATE ADENYLYLTRANSFERASE-RELATED"/>
    <property type="match status" value="1"/>
</dbReference>
<sequence length="367" mass="42220">MKPLLGVISLDHELDQLNELTYFRCGASVPFAGRYRLIDFILSNMMYAEIVSVGLFIRRKYRSLLDHLGDGKPWDLDRKRGGLFILPPDWNDPTDTSRGELQHFHNNLHFFRRSPGKYIVYSGSRHINMVDIREVYQQHCESEADVTVVYKQVEQLEPEHEGCIRLNVDSSNRVTGIHQEKDNHNIYMEMFVIEKELFLDMVDLCIAHGGSHFFRDVIQKGRGNLKVAAYEYKGYHAVINSVQSYYKNSMDLLKREHYLRLFGKQAVQTKIKYEAPTKYLADAKISNSLVANGCVIDGWVENSIIFRGVRIEKGARIINSIVMQKSIIEMNANIENVIMDKDVIVSQNRTLMGAPQQPFVIAKSSIL</sequence>
<evidence type="ECO:0000313" key="6">
    <source>
        <dbReference type="Proteomes" id="UP000279446"/>
    </source>
</evidence>
<dbReference type="GO" id="GO:0005978">
    <property type="term" value="P:glycogen biosynthetic process"/>
    <property type="evidence" value="ECO:0007669"/>
    <property type="project" value="UniProtKB-KW"/>
</dbReference>
<organism evidence="5 6">
    <name type="scientific">Paenibacillus anaericanus</name>
    <dbReference type="NCBI Taxonomy" id="170367"/>
    <lineage>
        <taxon>Bacteria</taxon>
        <taxon>Bacillati</taxon>
        <taxon>Bacillota</taxon>
        <taxon>Bacilli</taxon>
        <taxon>Bacillales</taxon>
        <taxon>Paenibacillaceae</taxon>
        <taxon>Paenibacillus</taxon>
    </lineage>
</organism>
<proteinExistence type="inferred from homology"/>
<dbReference type="InterPro" id="IPR011832">
    <property type="entry name" value="GlgDAde_trans"/>
</dbReference>
<dbReference type="InterPro" id="IPR056818">
    <property type="entry name" value="GlmU/GlgC-like_hexapep"/>
</dbReference>
<dbReference type="InterPro" id="IPR011831">
    <property type="entry name" value="ADP-Glc_PPase"/>
</dbReference>
<dbReference type="InterPro" id="IPR029044">
    <property type="entry name" value="Nucleotide-diphossugar_trans"/>
</dbReference>
<name>A0A3S1BUH8_9BACL</name>
<gene>
    <name evidence="5" type="primary">glgD</name>
    <name evidence="5" type="ORF">EJP82_05170</name>
</gene>
<dbReference type="Pfam" id="PF00483">
    <property type="entry name" value="NTP_transferase"/>
    <property type="match status" value="1"/>
</dbReference>
<keyword evidence="5" id="KW-0548">Nucleotidyltransferase</keyword>
<evidence type="ECO:0000313" key="5">
    <source>
        <dbReference type="EMBL" id="RUT47773.1"/>
    </source>
</evidence>
<reference evidence="5 6" key="1">
    <citation type="submission" date="2018-12" db="EMBL/GenBank/DDBJ databases">
        <authorList>
            <person name="Sun L."/>
            <person name="Chen Z."/>
        </authorList>
    </citation>
    <scope>NUCLEOTIDE SEQUENCE [LARGE SCALE GENOMIC DNA]</scope>
    <source>
        <strain evidence="5 6">DSM 15890</strain>
    </source>
</reference>
<dbReference type="RefSeq" id="WP_127190970.1">
    <property type="nucleotide sequence ID" value="NZ_RZNY01000003.1"/>
</dbReference>
<evidence type="ECO:0000259" key="3">
    <source>
        <dbReference type="Pfam" id="PF00483"/>
    </source>
</evidence>
<dbReference type="CDD" id="cd04651">
    <property type="entry name" value="LbH_G1P_AT_C"/>
    <property type="match status" value="1"/>
</dbReference>
<dbReference type="AlphaFoldDB" id="A0A3S1BUH8"/>
<dbReference type="Gene3D" id="2.160.10.10">
    <property type="entry name" value="Hexapeptide repeat proteins"/>
    <property type="match status" value="1"/>
</dbReference>
<comment type="similarity">
    <text evidence="1">Belongs to the bacterial/plant glucose-1-phosphate adenylyltransferase family.</text>
</comment>
<dbReference type="NCBIfam" id="TIGR02092">
    <property type="entry name" value="glgD"/>
    <property type="match status" value="1"/>
</dbReference>
<feature type="domain" description="Glucose-1-phosphate adenylyltransferase/Bifunctional protein GlmU-like C-terminal hexapeptide" evidence="4">
    <location>
        <begin position="283"/>
        <end position="349"/>
    </location>
</feature>
<dbReference type="Gene3D" id="3.90.550.10">
    <property type="entry name" value="Spore Coat Polysaccharide Biosynthesis Protein SpsA, Chain A"/>
    <property type="match status" value="1"/>
</dbReference>
<dbReference type="SUPFAM" id="SSF51161">
    <property type="entry name" value="Trimeric LpxA-like enzymes"/>
    <property type="match status" value="1"/>
</dbReference>
<dbReference type="Proteomes" id="UP000279446">
    <property type="component" value="Unassembled WGS sequence"/>
</dbReference>
<dbReference type="EC" id="2.7.7.27" evidence="5"/>
<dbReference type="InterPro" id="IPR011004">
    <property type="entry name" value="Trimer_LpxA-like_sf"/>
</dbReference>